<keyword evidence="16" id="KW-0067">ATP-binding</keyword>
<dbReference type="InterPro" id="IPR058643">
    <property type="entry name" value="BRE1-like_CC"/>
</dbReference>
<evidence type="ECO:0000256" key="22">
    <source>
        <dbReference type="SAM" id="Coils"/>
    </source>
</evidence>
<keyword evidence="17" id="KW-0156">Chromatin regulator</keyword>
<feature type="compositionally biased region" description="Polar residues" evidence="23">
    <location>
        <begin position="601"/>
        <end position="612"/>
    </location>
</feature>
<comment type="catalytic activity">
    <reaction evidence="1">
        <text>S-ubiquitinyl-[E2 ubiquitin-conjugating enzyme]-L-cysteine + [acceptor protein]-L-lysine = [E2 ubiquitin-conjugating enzyme]-L-cysteine + N(6)-ubiquitinyl-[acceptor protein]-L-lysine.</text>
        <dbReference type="EC" id="2.3.2.27"/>
    </reaction>
</comment>
<dbReference type="FunFam" id="3.30.40.10:FF:000040">
    <property type="entry name" value="E3 ubiquitin protein ligase"/>
    <property type="match status" value="1"/>
</dbReference>
<feature type="coiled-coil region" evidence="22">
    <location>
        <begin position="976"/>
        <end position="1017"/>
    </location>
</feature>
<dbReference type="PROSITE" id="PS00518">
    <property type="entry name" value="ZF_RING_1"/>
    <property type="match status" value="1"/>
</dbReference>
<dbReference type="Pfam" id="PF00097">
    <property type="entry name" value="zf-C3HC4"/>
    <property type="match status" value="1"/>
</dbReference>
<feature type="compositionally biased region" description="Polar residues" evidence="23">
    <location>
        <begin position="899"/>
        <end position="908"/>
    </location>
</feature>
<dbReference type="SMART" id="SM00220">
    <property type="entry name" value="S_TKc"/>
    <property type="match status" value="1"/>
</dbReference>
<organism evidence="27 28">
    <name type="scientific">Paragonimus westermani</name>
    <dbReference type="NCBI Taxonomy" id="34504"/>
    <lineage>
        <taxon>Eukaryota</taxon>
        <taxon>Metazoa</taxon>
        <taxon>Spiralia</taxon>
        <taxon>Lophotrochozoa</taxon>
        <taxon>Platyhelminthes</taxon>
        <taxon>Trematoda</taxon>
        <taxon>Digenea</taxon>
        <taxon>Plagiorchiida</taxon>
        <taxon>Troglotremata</taxon>
        <taxon>Troglotrematidae</taxon>
        <taxon>Paragonimus</taxon>
    </lineage>
</organism>
<evidence type="ECO:0000313" key="27">
    <source>
        <dbReference type="EMBL" id="KAA3680925.1"/>
    </source>
</evidence>
<dbReference type="EC" id="2.3.2.27" evidence="5"/>
<dbReference type="Gene3D" id="3.30.40.10">
    <property type="entry name" value="Zinc/RING finger domain, C3HC4 (zinc finger)"/>
    <property type="match status" value="1"/>
</dbReference>
<dbReference type="SUPFAM" id="SSF56112">
    <property type="entry name" value="Protein kinase-like (PK-like)"/>
    <property type="match status" value="1"/>
</dbReference>
<dbReference type="GO" id="GO:0004674">
    <property type="term" value="F:protein serine/threonine kinase activity"/>
    <property type="evidence" value="ECO:0007669"/>
    <property type="project" value="UniProtKB-KW"/>
</dbReference>
<dbReference type="PROSITE" id="PS50089">
    <property type="entry name" value="ZF_RING_2"/>
    <property type="match status" value="1"/>
</dbReference>
<dbReference type="PROSITE" id="PS50011">
    <property type="entry name" value="PROTEIN_KINASE_DOM"/>
    <property type="match status" value="1"/>
</dbReference>
<keyword evidence="11" id="KW-0547">Nucleotide-binding</keyword>
<evidence type="ECO:0000256" key="8">
    <source>
        <dbReference type="ARBA" id="ARBA00022553"/>
    </source>
</evidence>
<dbReference type="GO" id="GO:0006325">
    <property type="term" value="P:chromatin organization"/>
    <property type="evidence" value="ECO:0007669"/>
    <property type="project" value="UniProtKB-KW"/>
</dbReference>
<comment type="pathway">
    <text evidence="3">Protein modification; protein ubiquitination.</text>
</comment>
<evidence type="ECO:0000259" key="25">
    <source>
        <dbReference type="PROSITE" id="PS50089"/>
    </source>
</evidence>
<dbReference type="SMART" id="SM00133">
    <property type="entry name" value="S_TK_X"/>
    <property type="match status" value="1"/>
</dbReference>
<evidence type="ECO:0000256" key="16">
    <source>
        <dbReference type="ARBA" id="ARBA00022840"/>
    </source>
</evidence>
<evidence type="ECO:0000256" key="18">
    <source>
        <dbReference type="ARBA" id="ARBA00023054"/>
    </source>
</evidence>
<dbReference type="GO" id="GO:0005634">
    <property type="term" value="C:nucleus"/>
    <property type="evidence" value="ECO:0007669"/>
    <property type="project" value="UniProtKB-SubCell"/>
</dbReference>
<keyword evidence="28" id="KW-1185">Reference proteome</keyword>
<evidence type="ECO:0000256" key="21">
    <source>
        <dbReference type="PROSITE-ProRule" id="PRU00175"/>
    </source>
</evidence>
<evidence type="ECO:0000256" key="13">
    <source>
        <dbReference type="ARBA" id="ARBA00022777"/>
    </source>
</evidence>
<evidence type="ECO:0000256" key="11">
    <source>
        <dbReference type="ARBA" id="ARBA00022741"/>
    </source>
</evidence>
<evidence type="ECO:0000256" key="12">
    <source>
        <dbReference type="ARBA" id="ARBA00022771"/>
    </source>
</evidence>
<comment type="caution">
    <text evidence="27">The sequence shown here is derived from an EMBL/GenBank/DDBJ whole genome shotgun (WGS) entry which is preliminary data.</text>
</comment>
<evidence type="ECO:0000256" key="15">
    <source>
        <dbReference type="ARBA" id="ARBA00022833"/>
    </source>
</evidence>
<accession>A0A5J4NZ60</accession>
<evidence type="ECO:0000256" key="6">
    <source>
        <dbReference type="ARBA" id="ARBA00019976"/>
    </source>
</evidence>
<dbReference type="GO" id="GO:0016567">
    <property type="term" value="P:protein ubiquitination"/>
    <property type="evidence" value="ECO:0007669"/>
    <property type="project" value="UniProtKB-UniPathway"/>
</dbReference>
<dbReference type="Pfam" id="PF26095">
    <property type="entry name" value="CC_Bre1"/>
    <property type="match status" value="1"/>
</dbReference>
<dbReference type="InterPro" id="IPR008271">
    <property type="entry name" value="Ser/Thr_kinase_AS"/>
</dbReference>
<feature type="coiled-coil region" evidence="22">
    <location>
        <begin position="804"/>
        <end position="866"/>
    </location>
</feature>
<evidence type="ECO:0000313" key="28">
    <source>
        <dbReference type="Proteomes" id="UP000324629"/>
    </source>
</evidence>
<feature type="region of interest" description="Disordered" evidence="23">
    <location>
        <begin position="586"/>
        <end position="633"/>
    </location>
</feature>
<keyword evidence="14" id="KW-0833">Ubl conjugation pathway</keyword>
<evidence type="ECO:0000259" key="26">
    <source>
        <dbReference type="PROSITE" id="PS51285"/>
    </source>
</evidence>
<feature type="domain" description="RING-type" evidence="25">
    <location>
        <begin position="1326"/>
        <end position="1365"/>
    </location>
</feature>
<evidence type="ECO:0000256" key="17">
    <source>
        <dbReference type="ARBA" id="ARBA00022853"/>
    </source>
</evidence>
<evidence type="ECO:0000259" key="24">
    <source>
        <dbReference type="PROSITE" id="PS50011"/>
    </source>
</evidence>
<evidence type="ECO:0000256" key="9">
    <source>
        <dbReference type="ARBA" id="ARBA00022679"/>
    </source>
</evidence>
<dbReference type="InterPro" id="IPR058642">
    <property type="entry name" value="BRE1A/B-like_dom"/>
</dbReference>
<keyword evidence="7" id="KW-0723">Serine/threonine-protein kinase</keyword>
<dbReference type="InterPro" id="IPR000961">
    <property type="entry name" value="AGC-kinase_C"/>
</dbReference>
<evidence type="ECO:0000256" key="2">
    <source>
        <dbReference type="ARBA" id="ARBA00004123"/>
    </source>
</evidence>
<dbReference type="Proteomes" id="UP000324629">
    <property type="component" value="Unassembled WGS sequence"/>
</dbReference>
<dbReference type="InterPro" id="IPR013083">
    <property type="entry name" value="Znf_RING/FYVE/PHD"/>
</dbReference>
<dbReference type="PROSITE" id="PS00108">
    <property type="entry name" value="PROTEIN_KINASE_ST"/>
    <property type="match status" value="1"/>
</dbReference>
<dbReference type="InterPro" id="IPR017892">
    <property type="entry name" value="Pkinase_C"/>
</dbReference>
<keyword evidence="19" id="KW-0539">Nucleus</keyword>
<dbReference type="InterPro" id="IPR018957">
    <property type="entry name" value="Znf_C3HC4_RING-type"/>
</dbReference>
<dbReference type="InterPro" id="IPR011009">
    <property type="entry name" value="Kinase-like_dom_sf"/>
</dbReference>
<dbReference type="SUPFAM" id="SSF57850">
    <property type="entry name" value="RING/U-box"/>
    <property type="match status" value="1"/>
</dbReference>
<dbReference type="SMART" id="SM00184">
    <property type="entry name" value="RING"/>
    <property type="match status" value="1"/>
</dbReference>
<evidence type="ECO:0000256" key="23">
    <source>
        <dbReference type="SAM" id="MobiDB-lite"/>
    </source>
</evidence>
<keyword evidence="10" id="KW-0479">Metal-binding</keyword>
<keyword evidence="12 21" id="KW-0863">Zinc-finger</keyword>
<dbReference type="Pfam" id="PF26052">
    <property type="entry name" value="BRE1B"/>
    <property type="match status" value="1"/>
</dbReference>
<keyword evidence="13" id="KW-0418">Kinase</keyword>
<sequence>MGIIYRDLKPENVLLDIGGHVKLTDFGLSKERVDRDNLTHTFCGTIEYMAPEILLRQGHGKAVDWWSLGTLMYDMLSGALLVVDVNRRLGSGPADAEAIKSHLFFRSTNWDRVLKRQVEPPFRPILSSDTDVSLFDPKFTQENPVESPDEGLPISDGVNDVFQGFTYVDPSVHIDMARDPWASQRPCCRSRRRSGIYASGSPGFVGHTLMASTTGLIPGGSSHGIPHAGTPHPEQLPPTTIPGPPSAHSQQEPFVFAEDFEDMDVSSTGVSCPGESCDNAISQTANTTLTSNMDVLASAALNGSTALRHPGSTCDRSTLQLNGAMPIGQTSPMQQPILARGPHVQGFSLTTNLATSTRLPIATHQSTQPAFNLANPLTRPSGTMHPYLYGSNALLFQSMSKRSHAEALGQDACNEETPHSDAQPSASFCKRLLSSSSEPISFTRVRSLEEMDKRTLQLQNKKLWEVLTERRAVISELRDRIEQLENRQAKDDALLCVINRYWNQLDEDGQILLQRFDSDVEEEIPISTESFLKQLSSWDKEEVPEKLQERVHFSKRVIARLLSAYERLVARQSRLRRLCFSARDASSSNSAPICSMRLTPAGQSPQPSCSRSSEADTTDADRDPRGNHLTDSDQVTTLCEELAELRELQDLAQTRSDAAAEWQAKYEDLDYKLSQALSQVTRLDHRLCDVQQLNKQLEVELAAFKGTDISNSDDLQSVALGGTVNRNKYNDLVCELEELRELVTSERFDCPTHCQSNEAAIQNQMRSEMLHIESQYSQLRRTHETMELDFKQALAHNEQAGPINSEMRSLISTLQTQNKQLKAEVARYRRKCKEVNQDLELVKTDLKATEEEMTQVRAALAEATAAVIAAGARTETPPSVTDLESEIKRDSSGVLSPRSGETTVPSRYSTNSIGLTTCPSCHASGSVESTIEIKCPMKTVSPLRSQESQKEMSVLLNMYKVIPKDQRDKAALLQCEAKLRSEVADLKCDLEKLQANHAETQQQNARLTQQLQLLQQQLQQRCTRESPFPKASPVERTPPIQSAAFAPDRTNLGLVTASPSASSQKAALFSPDDQKSVSGRTPPQANSLINPVTIPGLRLELQITRRRRQSLEGHLELYQHRLLVAQQQEEVLLKEMEVTGQAFEDVQEQNVRLVRTLREKDDANLKLMTERLKTAQLARLLKEDKHLLEEQIRLMQAKIEALNRAVLKQEDKERLLLTNLDTLEKESSARQQAQEAYKRKAIESQQVAEDLRVTVQKYQSQLKEAQISVQEKASTFERISFRNQRLQEELISIRRKYERLKKIEQSHNADEVLLAEIQDYKEQLTCPTCKTNRKDAILTKCFHVFCLNCLKTRYETRNRKCPKCNATFGANDYHRIYLS</sequence>
<dbReference type="InterPro" id="IPR013956">
    <property type="entry name" value="E3_ubiquit_lig_Bre1"/>
</dbReference>
<dbReference type="InterPro" id="IPR017907">
    <property type="entry name" value="Znf_RING_CS"/>
</dbReference>
<feature type="coiled-coil region" evidence="22">
    <location>
        <begin position="1178"/>
        <end position="1212"/>
    </location>
</feature>
<keyword evidence="15" id="KW-0862">Zinc</keyword>
<dbReference type="GO" id="GO:0061630">
    <property type="term" value="F:ubiquitin protein ligase activity"/>
    <property type="evidence" value="ECO:0007669"/>
    <property type="project" value="UniProtKB-EC"/>
</dbReference>
<keyword evidence="8" id="KW-0597">Phosphoprotein</keyword>
<dbReference type="UniPathway" id="UPA00143"/>
<comment type="similarity">
    <text evidence="4">Belongs to the BRE1 family.</text>
</comment>
<dbReference type="InterPro" id="IPR001841">
    <property type="entry name" value="Znf_RING"/>
</dbReference>
<name>A0A5J4NZ60_9TREM</name>
<evidence type="ECO:0000256" key="1">
    <source>
        <dbReference type="ARBA" id="ARBA00000900"/>
    </source>
</evidence>
<dbReference type="EMBL" id="QNGE01000320">
    <property type="protein sequence ID" value="KAA3680925.1"/>
    <property type="molecule type" value="Genomic_DNA"/>
</dbReference>
<dbReference type="InterPro" id="IPR000719">
    <property type="entry name" value="Prot_kinase_dom"/>
</dbReference>
<feature type="region of interest" description="Disordered" evidence="23">
    <location>
        <begin position="1056"/>
        <end position="1089"/>
    </location>
</feature>
<evidence type="ECO:0000256" key="14">
    <source>
        <dbReference type="ARBA" id="ARBA00022786"/>
    </source>
</evidence>
<proteinExistence type="inferred from homology"/>
<dbReference type="PROSITE" id="PS51285">
    <property type="entry name" value="AGC_KINASE_CTER"/>
    <property type="match status" value="1"/>
</dbReference>
<feature type="domain" description="Protein kinase" evidence="24">
    <location>
        <begin position="1"/>
        <end position="162"/>
    </location>
</feature>
<keyword evidence="9" id="KW-0808">Transferase</keyword>
<dbReference type="GO" id="GO:0033503">
    <property type="term" value="C:HULC complex"/>
    <property type="evidence" value="ECO:0007669"/>
    <property type="project" value="TreeGrafter"/>
</dbReference>
<comment type="subcellular location">
    <subcellularLocation>
        <location evidence="2">Nucleus</location>
    </subcellularLocation>
</comment>
<feature type="coiled-coil region" evidence="22">
    <location>
        <begin position="467"/>
        <end position="494"/>
    </location>
</feature>
<evidence type="ECO:0000256" key="5">
    <source>
        <dbReference type="ARBA" id="ARBA00012483"/>
    </source>
</evidence>
<dbReference type="PANTHER" id="PTHR23163">
    <property type="entry name" value="RING FINGER PROTEIN-RELATED"/>
    <property type="match status" value="1"/>
</dbReference>
<reference evidence="27 28" key="1">
    <citation type="journal article" date="2019" name="Gigascience">
        <title>Whole-genome sequence of the oriental lung fluke Paragonimus westermani.</title>
        <authorList>
            <person name="Oey H."/>
            <person name="Zakrzewski M."/>
            <person name="Narain K."/>
            <person name="Devi K.R."/>
            <person name="Agatsuma T."/>
            <person name="Nawaratna S."/>
            <person name="Gobert G.N."/>
            <person name="Jones M.K."/>
            <person name="Ragan M.A."/>
            <person name="McManus D.P."/>
            <person name="Krause L."/>
        </authorList>
    </citation>
    <scope>NUCLEOTIDE SEQUENCE [LARGE SCALE GENOMIC DNA]</scope>
    <source>
        <strain evidence="27 28">IND2009</strain>
    </source>
</reference>
<feature type="compositionally biased region" description="Basic and acidic residues" evidence="23">
    <location>
        <begin position="619"/>
        <end position="631"/>
    </location>
</feature>
<evidence type="ECO:0000256" key="3">
    <source>
        <dbReference type="ARBA" id="ARBA00004906"/>
    </source>
</evidence>
<feature type="region of interest" description="Disordered" evidence="23">
    <location>
        <begin position="873"/>
        <end position="908"/>
    </location>
</feature>
<evidence type="ECO:0000256" key="4">
    <source>
        <dbReference type="ARBA" id="ARBA00005555"/>
    </source>
</evidence>
<dbReference type="Gene3D" id="1.10.510.10">
    <property type="entry name" value="Transferase(Phosphotransferase) domain 1"/>
    <property type="match status" value="2"/>
</dbReference>
<feature type="compositionally biased region" description="Polar residues" evidence="23">
    <location>
        <begin position="1076"/>
        <end position="1089"/>
    </location>
</feature>
<dbReference type="PANTHER" id="PTHR23163:SF0">
    <property type="entry name" value="E3 UBIQUITIN-PROTEIN LIGASE BRE1"/>
    <property type="match status" value="1"/>
</dbReference>
<dbReference type="GO" id="GO:0005524">
    <property type="term" value="F:ATP binding"/>
    <property type="evidence" value="ECO:0007669"/>
    <property type="project" value="UniProtKB-KW"/>
</dbReference>
<gene>
    <name evidence="27" type="ORF">DEA37_0010171</name>
</gene>
<feature type="domain" description="AGC-kinase C-terminal" evidence="26">
    <location>
        <begin position="106"/>
        <end position="177"/>
    </location>
</feature>
<evidence type="ECO:0000256" key="7">
    <source>
        <dbReference type="ARBA" id="ARBA00022527"/>
    </source>
</evidence>
<dbReference type="Pfam" id="PF00069">
    <property type="entry name" value="Pkinase"/>
    <property type="match status" value="1"/>
</dbReference>
<evidence type="ECO:0000256" key="10">
    <source>
        <dbReference type="ARBA" id="ARBA00022723"/>
    </source>
</evidence>
<feature type="region of interest" description="Disordered" evidence="23">
    <location>
        <begin position="407"/>
        <end position="426"/>
    </location>
</feature>
<protein>
    <recommendedName>
        <fullName evidence="6">E3 ubiquitin-protein ligase BRE1</fullName>
        <ecNumber evidence="5">2.3.2.27</ecNumber>
    </recommendedName>
    <alternativeName>
        <fullName evidence="20">RING-type E3 ubiquitin transferase BRE1</fullName>
    </alternativeName>
</protein>
<evidence type="ECO:0000256" key="19">
    <source>
        <dbReference type="ARBA" id="ARBA00023242"/>
    </source>
</evidence>
<dbReference type="Gene3D" id="3.30.200.20">
    <property type="entry name" value="Phosphorylase Kinase, domain 1"/>
    <property type="match status" value="1"/>
</dbReference>
<feature type="coiled-coil region" evidence="22">
    <location>
        <begin position="1248"/>
        <end position="1303"/>
    </location>
</feature>
<keyword evidence="18 22" id="KW-0175">Coiled coil</keyword>
<evidence type="ECO:0000256" key="20">
    <source>
        <dbReference type="ARBA" id="ARBA00031666"/>
    </source>
</evidence>
<dbReference type="GO" id="GO:0008270">
    <property type="term" value="F:zinc ion binding"/>
    <property type="evidence" value="ECO:0007669"/>
    <property type="project" value="UniProtKB-KW"/>
</dbReference>
<dbReference type="Pfam" id="PF00433">
    <property type="entry name" value="Pkinase_C"/>
    <property type="match status" value="1"/>
</dbReference>